<dbReference type="InterPro" id="IPR011059">
    <property type="entry name" value="Metal-dep_hydrolase_composite"/>
</dbReference>
<dbReference type="SUPFAM" id="SSF51338">
    <property type="entry name" value="Composite domain of metallo-dependent hydrolases"/>
    <property type="match status" value="1"/>
</dbReference>
<sequence length="547" mass="57649">MSVGGSGEPTGVLYTNARVFTADAEGDAAFAEAFVVDGDTIRWVGDGDEAPAVRDIVDLGGRLVLPGFTDSHTHLLMTGASLGQVPLTDARSLAEIQRLLREAREADPSAADLRGRGWLFDAVPGGRPTAAMIDAAVADVPVFLDANDYHSCWVNTAALAVLGITRDTPDPLGGEIVRGADGEPTGLLLETAATQYAWAHRDATTTDADRDADVERVIDAYLAAGVTGAVDMAFDEYGLAAFQRAQDRRGGELPLRVAAHWLIENTGDDAANLAQVARAAELAESPATPWLRVVGIKLILDGVIDACTAAMRHPYADGSNADPIWPPAQLDPVVAAADAAGLQVAMHAIGDHASEIALDAVEKAVAQGGDRPRRHRIEHLEYAAPGTAARMARLGVTASMQPVHADPAIFANWVAMLGDDRVERAFAWKEYEEAGALLAFSTDAPTAPYDALANMYVASTRASALDPSVDAVQPEHALPLERALRHATRDAAASVGDGDWRGRIAPGFAADLVVLDTDPFEAGERSLLGTRVVETIVAGRSRYRADG</sequence>
<dbReference type="Gene3D" id="3.20.20.140">
    <property type="entry name" value="Metal-dependent hydrolases"/>
    <property type="match status" value="1"/>
</dbReference>
<dbReference type="InterPro" id="IPR013108">
    <property type="entry name" value="Amidohydro_3"/>
</dbReference>
<evidence type="ECO:0000313" key="2">
    <source>
        <dbReference type="EMBL" id="MFD0789460.1"/>
    </source>
</evidence>
<organism evidence="2 3">
    <name type="scientific">Microbacterium insulae</name>
    <dbReference type="NCBI Taxonomy" id="483014"/>
    <lineage>
        <taxon>Bacteria</taxon>
        <taxon>Bacillati</taxon>
        <taxon>Actinomycetota</taxon>
        <taxon>Actinomycetes</taxon>
        <taxon>Micrococcales</taxon>
        <taxon>Microbacteriaceae</taxon>
        <taxon>Microbacterium</taxon>
    </lineage>
</organism>
<evidence type="ECO:0000313" key="3">
    <source>
        <dbReference type="Proteomes" id="UP001597055"/>
    </source>
</evidence>
<dbReference type="Gene3D" id="2.30.40.10">
    <property type="entry name" value="Urease, subunit C, domain 1"/>
    <property type="match status" value="1"/>
</dbReference>
<feature type="domain" description="Amidohydrolase 3" evidence="1">
    <location>
        <begin position="56"/>
        <end position="543"/>
    </location>
</feature>
<dbReference type="GO" id="GO:0016787">
    <property type="term" value="F:hydrolase activity"/>
    <property type="evidence" value="ECO:0007669"/>
    <property type="project" value="UniProtKB-KW"/>
</dbReference>
<keyword evidence="3" id="KW-1185">Reference proteome</keyword>
<dbReference type="InterPro" id="IPR032466">
    <property type="entry name" value="Metal_Hydrolase"/>
</dbReference>
<protein>
    <submittedName>
        <fullName evidence="2">Amidohydrolase</fullName>
        <ecNumber evidence="2">3.5.-.-</ecNumber>
    </submittedName>
</protein>
<gene>
    <name evidence="2" type="ORF">ACFQ0P_03545</name>
</gene>
<dbReference type="PANTHER" id="PTHR22642">
    <property type="entry name" value="IMIDAZOLONEPROPIONASE"/>
    <property type="match status" value="1"/>
</dbReference>
<comment type="caution">
    <text evidence="2">The sequence shown here is derived from an EMBL/GenBank/DDBJ whole genome shotgun (WGS) entry which is preliminary data.</text>
</comment>
<accession>A0ABW3AEV5</accession>
<dbReference type="Gene3D" id="3.10.310.70">
    <property type="match status" value="1"/>
</dbReference>
<dbReference type="SUPFAM" id="SSF51556">
    <property type="entry name" value="Metallo-dependent hydrolases"/>
    <property type="match status" value="1"/>
</dbReference>
<keyword evidence="2" id="KW-0378">Hydrolase</keyword>
<name>A0ABW3AEV5_9MICO</name>
<dbReference type="Pfam" id="PF07969">
    <property type="entry name" value="Amidohydro_3"/>
    <property type="match status" value="1"/>
</dbReference>
<dbReference type="CDD" id="cd01300">
    <property type="entry name" value="YtcJ_like"/>
    <property type="match status" value="1"/>
</dbReference>
<dbReference type="Proteomes" id="UP001597055">
    <property type="component" value="Unassembled WGS sequence"/>
</dbReference>
<dbReference type="InterPro" id="IPR033932">
    <property type="entry name" value="YtcJ-like"/>
</dbReference>
<evidence type="ECO:0000259" key="1">
    <source>
        <dbReference type="Pfam" id="PF07969"/>
    </source>
</evidence>
<reference evidence="3" key="1">
    <citation type="journal article" date="2019" name="Int. J. Syst. Evol. Microbiol.">
        <title>The Global Catalogue of Microorganisms (GCM) 10K type strain sequencing project: providing services to taxonomists for standard genome sequencing and annotation.</title>
        <authorList>
            <consortium name="The Broad Institute Genomics Platform"/>
            <consortium name="The Broad Institute Genome Sequencing Center for Infectious Disease"/>
            <person name="Wu L."/>
            <person name="Ma J."/>
        </authorList>
    </citation>
    <scope>NUCLEOTIDE SEQUENCE [LARGE SCALE GENOMIC DNA]</scope>
    <source>
        <strain evidence="3">CCUG 54523</strain>
    </source>
</reference>
<dbReference type="EMBL" id="JBHTII010000001">
    <property type="protein sequence ID" value="MFD0789460.1"/>
    <property type="molecule type" value="Genomic_DNA"/>
</dbReference>
<dbReference type="EC" id="3.5.-.-" evidence="2"/>
<dbReference type="RefSeq" id="WP_378771348.1">
    <property type="nucleotide sequence ID" value="NZ_JBHTII010000001.1"/>
</dbReference>
<dbReference type="PANTHER" id="PTHR22642:SF20">
    <property type="entry name" value="AMIDOHYDROLASE 3 DOMAIN-CONTAINING PROTEIN"/>
    <property type="match status" value="1"/>
</dbReference>
<proteinExistence type="predicted"/>